<evidence type="ECO:0000313" key="3">
    <source>
        <dbReference type="Proteomes" id="UP001596620"/>
    </source>
</evidence>
<dbReference type="Proteomes" id="UP001596620">
    <property type="component" value="Unassembled WGS sequence"/>
</dbReference>
<dbReference type="InterPro" id="IPR047175">
    <property type="entry name" value="CotS-like"/>
</dbReference>
<sequence length="337" mass="39493">MEAIRSIMKEYGIMLDQTEQVSPRLYKVSVGQDVYALKKSRLTKNTVEAWEQVYHQAHARQLSAILPVFLTQQSRLYAADDDAYYYLTPWVPDAELTHEKSVRHTFEAIGDLHARTKTPISIDINSVKHYFNDYQKINTERRHELIRSIDQFEQSRYMSPFELQVCTHYRVLVKVFTELNYHIDHFIEELELNSDWHCSLCHRHLTLPHVRHNRDTLFLNWEYAAYDHPVVDLAMLFHGMAKTFDENLGQVVSLFPVYNQQNPLMTSEQHLLAIHLLDPAAYISLVDDYVQSPRQQTMIERTQQLEIAFRQLNAGLAWSDFMAHAENSYEDSAGTET</sequence>
<dbReference type="InterPro" id="IPR002575">
    <property type="entry name" value="Aminoglycoside_PTrfase"/>
</dbReference>
<comment type="caution">
    <text evidence="2">The sequence shown here is derived from an EMBL/GenBank/DDBJ whole genome shotgun (WGS) entry which is preliminary data.</text>
</comment>
<dbReference type="PANTHER" id="PTHR39179:SF3">
    <property type="entry name" value="COTS-RELATED PROTEIN"/>
    <property type="match status" value="1"/>
</dbReference>
<evidence type="ECO:0000259" key="1">
    <source>
        <dbReference type="Pfam" id="PF01636"/>
    </source>
</evidence>
<dbReference type="Gene3D" id="3.30.200.20">
    <property type="entry name" value="Phosphorylase Kinase, domain 1"/>
    <property type="match status" value="1"/>
</dbReference>
<dbReference type="SUPFAM" id="SSF56112">
    <property type="entry name" value="Protein kinase-like (PK-like)"/>
    <property type="match status" value="1"/>
</dbReference>
<dbReference type="PANTHER" id="PTHR39179">
    <property type="entry name" value="SPORE COAT PROTEIN I"/>
    <property type="match status" value="1"/>
</dbReference>
<protein>
    <submittedName>
        <fullName evidence="2">Phosphotransferase</fullName>
    </submittedName>
</protein>
<evidence type="ECO:0000313" key="2">
    <source>
        <dbReference type="EMBL" id="MFC7747960.1"/>
    </source>
</evidence>
<name>A0ABW2UXJ4_9BACI</name>
<reference evidence="3" key="1">
    <citation type="journal article" date="2019" name="Int. J. Syst. Evol. Microbiol.">
        <title>The Global Catalogue of Microorganisms (GCM) 10K type strain sequencing project: providing services to taxonomists for standard genome sequencing and annotation.</title>
        <authorList>
            <consortium name="The Broad Institute Genomics Platform"/>
            <consortium name="The Broad Institute Genome Sequencing Center for Infectious Disease"/>
            <person name="Wu L."/>
            <person name="Ma J."/>
        </authorList>
    </citation>
    <scope>NUCLEOTIDE SEQUENCE [LARGE SCALE GENOMIC DNA]</scope>
    <source>
        <strain evidence="3">JCM 30234</strain>
    </source>
</reference>
<dbReference type="Gene3D" id="3.90.1200.10">
    <property type="match status" value="1"/>
</dbReference>
<proteinExistence type="predicted"/>
<dbReference type="RefSeq" id="WP_382360641.1">
    <property type="nucleotide sequence ID" value="NZ_JBHTGR010000057.1"/>
</dbReference>
<keyword evidence="3" id="KW-1185">Reference proteome</keyword>
<accession>A0ABW2UXJ4</accession>
<dbReference type="InterPro" id="IPR011009">
    <property type="entry name" value="Kinase-like_dom_sf"/>
</dbReference>
<dbReference type="EMBL" id="JBHTGR010000057">
    <property type="protein sequence ID" value="MFC7747960.1"/>
    <property type="molecule type" value="Genomic_DNA"/>
</dbReference>
<gene>
    <name evidence="2" type="ORF">ACFQU8_12260</name>
</gene>
<feature type="domain" description="Aminoglycoside phosphotransferase" evidence="1">
    <location>
        <begin position="21"/>
        <end position="247"/>
    </location>
</feature>
<dbReference type="Pfam" id="PF01636">
    <property type="entry name" value="APH"/>
    <property type="match status" value="1"/>
</dbReference>
<organism evidence="2 3">
    <name type="scientific">Lentibacillus kimchii</name>
    <dbReference type="NCBI Taxonomy" id="1542911"/>
    <lineage>
        <taxon>Bacteria</taxon>
        <taxon>Bacillati</taxon>
        <taxon>Bacillota</taxon>
        <taxon>Bacilli</taxon>
        <taxon>Bacillales</taxon>
        <taxon>Bacillaceae</taxon>
        <taxon>Lentibacillus</taxon>
    </lineage>
</organism>